<proteinExistence type="inferred from homology"/>
<keyword evidence="12" id="KW-0472">Membrane</keyword>
<dbReference type="PANTHER" id="PTHR24292">
    <property type="entry name" value="CYTOCHROME P450"/>
    <property type="match status" value="1"/>
</dbReference>
<keyword evidence="16" id="KW-1185">Reference proteome</keyword>
<comment type="subcellular location">
    <subcellularLocation>
        <location evidence="3">Endoplasmic reticulum membrane</location>
        <topology evidence="3">Peripheral membrane protein</topology>
    </subcellularLocation>
    <subcellularLocation>
        <location evidence="2">Microsome membrane</location>
        <topology evidence="2">Peripheral membrane protein</topology>
    </subcellularLocation>
</comment>
<evidence type="ECO:0000256" key="8">
    <source>
        <dbReference type="ARBA" id="ARBA00022848"/>
    </source>
</evidence>
<evidence type="ECO:0000256" key="13">
    <source>
        <dbReference type="PIRSR" id="PIRSR602401-1"/>
    </source>
</evidence>
<keyword evidence="7" id="KW-0256">Endoplasmic reticulum</keyword>
<keyword evidence="8" id="KW-0492">Microsome</keyword>
<dbReference type="CDD" id="cd11056">
    <property type="entry name" value="CYP6-like"/>
    <property type="match status" value="1"/>
</dbReference>
<dbReference type="EMBL" id="JAHWGI010001270">
    <property type="protein sequence ID" value="KAK3926847.1"/>
    <property type="molecule type" value="Genomic_DNA"/>
</dbReference>
<dbReference type="InterPro" id="IPR001128">
    <property type="entry name" value="Cyt_P450"/>
</dbReference>
<evidence type="ECO:0000256" key="9">
    <source>
        <dbReference type="ARBA" id="ARBA00023002"/>
    </source>
</evidence>
<sequence>MAVVVALLGCVLALVLVLAALSCRRFLTWTIKGLPHTSWPLPLFGNLPLVLLQREPLFRGLDRIYKKFPGEPYVGLYAGPSPVLMVKDVEAIKSITVKDFNVFGSHKLSPDARFDKAFSNFLFCLGGEEWKSMRVKMTPAFSSGRLKSMYPQVKAVGNKFLQAIELRKDTNDVIAANTMCSLYGIDVIAICAFGIESNSLLEADRSAFLNAVADAFRFGPLEGLASLTLLFSDFAYRVLGLSMLQEWRTTVIRNLLRQSSEIRERSPPANRDIFDNLLSLKKGGVSQERFEAQVLSMQVAGSETSAATVMFTLWMLARYPEVQEKLRHQLREARERDGGDLTYETMHENVYLDMVFKEVLRLWPVMPWLDRVASEDYTLPGTDVKIEKGTVVFLPSYSIQRDPQFWEDPEAFNPERFAPENSANINKLAFLPFGTGPRACIGSRFADMSVKSAVSNIILNYEIGMTENTPRCEAELPINNRAFIITLEKELPLRFRKLES</sequence>
<evidence type="ECO:0000256" key="3">
    <source>
        <dbReference type="ARBA" id="ARBA00004406"/>
    </source>
</evidence>
<dbReference type="GO" id="GO:0005506">
    <property type="term" value="F:iron ion binding"/>
    <property type="evidence" value="ECO:0007669"/>
    <property type="project" value="InterPro"/>
</dbReference>
<evidence type="ECO:0000256" key="5">
    <source>
        <dbReference type="ARBA" id="ARBA00022617"/>
    </source>
</evidence>
<keyword evidence="9 14" id="KW-0560">Oxidoreductase</keyword>
<keyword evidence="11 14" id="KW-0503">Monooxygenase</keyword>
<dbReference type="SUPFAM" id="SSF48264">
    <property type="entry name" value="Cytochrome P450"/>
    <property type="match status" value="1"/>
</dbReference>
<dbReference type="PRINTS" id="PR00385">
    <property type="entry name" value="P450"/>
</dbReference>
<dbReference type="GO" id="GO:0005789">
    <property type="term" value="C:endoplasmic reticulum membrane"/>
    <property type="evidence" value="ECO:0007669"/>
    <property type="project" value="UniProtKB-SubCell"/>
</dbReference>
<evidence type="ECO:0000256" key="1">
    <source>
        <dbReference type="ARBA" id="ARBA00001971"/>
    </source>
</evidence>
<dbReference type="PROSITE" id="PS00086">
    <property type="entry name" value="CYTOCHROME_P450"/>
    <property type="match status" value="1"/>
</dbReference>
<reference evidence="15" key="1">
    <citation type="submission" date="2021-07" db="EMBL/GenBank/DDBJ databases">
        <authorList>
            <person name="Catto M.A."/>
            <person name="Jacobson A."/>
            <person name="Kennedy G."/>
            <person name="Labadie P."/>
            <person name="Hunt B.G."/>
            <person name="Srinivasan R."/>
        </authorList>
    </citation>
    <scope>NUCLEOTIDE SEQUENCE</scope>
    <source>
        <strain evidence="15">PL_HMW_Pooled</strain>
        <tissue evidence="15">Head</tissue>
    </source>
</reference>
<comment type="cofactor">
    <cofactor evidence="1 13">
        <name>heme</name>
        <dbReference type="ChEBI" id="CHEBI:30413"/>
    </cofactor>
</comment>
<dbReference type="Pfam" id="PF00067">
    <property type="entry name" value="p450"/>
    <property type="match status" value="1"/>
</dbReference>
<evidence type="ECO:0000313" key="15">
    <source>
        <dbReference type="EMBL" id="KAK3926847.1"/>
    </source>
</evidence>
<dbReference type="InterPro" id="IPR050476">
    <property type="entry name" value="Insect_CytP450_Detox"/>
</dbReference>
<dbReference type="Proteomes" id="UP001219518">
    <property type="component" value="Unassembled WGS sequence"/>
</dbReference>
<accession>A0AAE1HSX9</accession>
<evidence type="ECO:0000256" key="4">
    <source>
        <dbReference type="ARBA" id="ARBA00010617"/>
    </source>
</evidence>
<evidence type="ECO:0000256" key="2">
    <source>
        <dbReference type="ARBA" id="ARBA00004174"/>
    </source>
</evidence>
<comment type="similarity">
    <text evidence="4 14">Belongs to the cytochrome P450 family.</text>
</comment>
<dbReference type="InterPro" id="IPR002401">
    <property type="entry name" value="Cyt_P450_E_grp-I"/>
</dbReference>
<dbReference type="FunFam" id="1.10.630.10:FF:000182">
    <property type="entry name" value="Cytochrome P450 3A4"/>
    <property type="match status" value="1"/>
</dbReference>
<gene>
    <name evidence="15" type="ORF">KUF71_015183</name>
</gene>
<dbReference type="InterPro" id="IPR017972">
    <property type="entry name" value="Cyt_P450_CS"/>
</dbReference>
<evidence type="ECO:0000256" key="11">
    <source>
        <dbReference type="ARBA" id="ARBA00023033"/>
    </source>
</evidence>
<reference evidence="15" key="2">
    <citation type="journal article" date="2023" name="BMC Genomics">
        <title>Pest status, molecular evolution, and epigenetic factors derived from the genome assembly of Frankliniella fusca, a thysanopteran phytovirus vector.</title>
        <authorList>
            <person name="Catto M.A."/>
            <person name="Labadie P.E."/>
            <person name="Jacobson A.L."/>
            <person name="Kennedy G.G."/>
            <person name="Srinivasan R."/>
            <person name="Hunt B.G."/>
        </authorList>
    </citation>
    <scope>NUCLEOTIDE SEQUENCE</scope>
    <source>
        <strain evidence="15">PL_HMW_Pooled</strain>
    </source>
</reference>
<dbReference type="GO" id="GO:0004497">
    <property type="term" value="F:monooxygenase activity"/>
    <property type="evidence" value="ECO:0007669"/>
    <property type="project" value="UniProtKB-KW"/>
</dbReference>
<evidence type="ECO:0000256" key="14">
    <source>
        <dbReference type="RuleBase" id="RU000461"/>
    </source>
</evidence>
<comment type="caution">
    <text evidence="15">The sequence shown here is derived from an EMBL/GenBank/DDBJ whole genome shotgun (WGS) entry which is preliminary data.</text>
</comment>
<organism evidence="15 16">
    <name type="scientific">Frankliniella fusca</name>
    <dbReference type="NCBI Taxonomy" id="407009"/>
    <lineage>
        <taxon>Eukaryota</taxon>
        <taxon>Metazoa</taxon>
        <taxon>Ecdysozoa</taxon>
        <taxon>Arthropoda</taxon>
        <taxon>Hexapoda</taxon>
        <taxon>Insecta</taxon>
        <taxon>Pterygota</taxon>
        <taxon>Neoptera</taxon>
        <taxon>Paraneoptera</taxon>
        <taxon>Thysanoptera</taxon>
        <taxon>Terebrantia</taxon>
        <taxon>Thripoidea</taxon>
        <taxon>Thripidae</taxon>
        <taxon>Frankliniella</taxon>
    </lineage>
</organism>
<feature type="binding site" description="axial binding residue" evidence="13">
    <location>
        <position position="440"/>
    </location>
    <ligand>
        <name>heme</name>
        <dbReference type="ChEBI" id="CHEBI:30413"/>
    </ligand>
    <ligandPart>
        <name>Fe</name>
        <dbReference type="ChEBI" id="CHEBI:18248"/>
    </ligandPart>
</feature>
<dbReference type="PANTHER" id="PTHR24292:SF54">
    <property type="entry name" value="CYP9F3-RELATED"/>
    <property type="match status" value="1"/>
</dbReference>
<evidence type="ECO:0000256" key="7">
    <source>
        <dbReference type="ARBA" id="ARBA00022824"/>
    </source>
</evidence>
<dbReference type="PRINTS" id="PR00463">
    <property type="entry name" value="EP450I"/>
</dbReference>
<evidence type="ECO:0000313" key="16">
    <source>
        <dbReference type="Proteomes" id="UP001219518"/>
    </source>
</evidence>
<name>A0AAE1HSX9_9NEOP</name>
<dbReference type="GO" id="GO:0016705">
    <property type="term" value="F:oxidoreductase activity, acting on paired donors, with incorporation or reduction of molecular oxygen"/>
    <property type="evidence" value="ECO:0007669"/>
    <property type="project" value="InterPro"/>
</dbReference>
<keyword evidence="6 13" id="KW-0479">Metal-binding</keyword>
<protein>
    <submittedName>
        <fullName evidence="15">Cytochrome P450 6j1</fullName>
    </submittedName>
</protein>
<dbReference type="Gene3D" id="1.10.630.10">
    <property type="entry name" value="Cytochrome P450"/>
    <property type="match status" value="1"/>
</dbReference>
<keyword evidence="10 13" id="KW-0408">Iron</keyword>
<evidence type="ECO:0000256" key="12">
    <source>
        <dbReference type="ARBA" id="ARBA00023136"/>
    </source>
</evidence>
<evidence type="ECO:0000256" key="6">
    <source>
        <dbReference type="ARBA" id="ARBA00022723"/>
    </source>
</evidence>
<keyword evidence="5 13" id="KW-0349">Heme</keyword>
<dbReference type="GO" id="GO:0020037">
    <property type="term" value="F:heme binding"/>
    <property type="evidence" value="ECO:0007669"/>
    <property type="project" value="InterPro"/>
</dbReference>
<dbReference type="AlphaFoldDB" id="A0AAE1HSX9"/>
<evidence type="ECO:0000256" key="10">
    <source>
        <dbReference type="ARBA" id="ARBA00023004"/>
    </source>
</evidence>
<dbReference type="InterPro" id="IPR036396">
    <property type="entry name" value="Cyt_P450_sf"/>
</dbReference>